<evidence type="ECO:0000256" key="6">
    <source>
        <dbReference type="SAM" id="Coils"/>
    </source>
</evidence>
<reference evidence="8 9" key="1">
    <citation type="submission" date="2019-08" db="EMBL/GenBank/DDBJ databases">
        <authorList>
            <person name="Alioto T."/>
            <person name="Alioto T."/>
            <person name="Gomez Garrido J."/>
        </authorList>
    </citation>
    <scope>NUCLEOTIDE SEQUENCE [LARGE SCALE GENOMIC DNA]</scope>
</reference>
<keyword evidence="9" id="KW-1185">Reference proteome</keyword>
<sequence>MELPTKKKKKSEMSAFFPSTSNTSDYDSDDSYCSDLKMYAKKQKKCKLNLQEIEIKFEFFKNIFYKDQIKELEDKLVKLKLEKRLAVTIELRKFKLKNLEHKFNSEKQSIKEIYKNQAEMLYDMMITDYDENIDQLKAALNEIDLEATLWLGRNLIHSRGDRYGYPYGYIEPDLIPKVTPRPRINYMLKEHEIHEDWIAIKKLMSPSKQKEVAEKINNKNYKI</sequence>
<gene>
    <name evidence="8" type="ORF">CINCED_3A021916</name>
</gene>
<evidence type="ECO:0000313" key="8">
    <source>
        <dbReference type="EMBL" id="VVC33195.1"/>
    </source>
</evidence>
<dbReference type="AlphaFoldDB" id="A0A5E4MS19"/>
<keyword evidence="3" id="KW-0805">Transcription regulation</keyword>
<evidence type="ECO:0000256" key="7">
    <source>
        <dbReference type="SAM" id="MobiDB-lite"/>
    </source>
</evidence>
<comment type="subcellular location">
    <subcellularLocation>
        <location evidence="1">Nucleus</location>
    </subcellularLocation>
</comment>
<dbReference type="GO" id="GO:0010468">
    <property type="term" value="P:regulation of gene expression"/>
    <property type="evidence" value="ECO:0007669"/>
    <property type="project" value="UniProtKB-ARBA"/>
</dbReference>
<dbReference type="SMART" id="SM01401">
    <property type="entry name" value="Sds3"/>
    <property type="match status" value="1"/>
</dbReference>
<evidence type="ECO:0000256" key="5">
    <source>
        <dbReference type="ARBA" id="ARBA00023242"/>
    </source>
</evidence>
<keyword evidence="2" id="KW-0678">Repressor</keyword>
<feature type="region of interest" description="Disordered" evidence="7">
    <location>
        <begin position="1"/>
        <end position="28"/>
    </location>
</feature>
<dbReference type="GO" id="GO:0005654">
    <property type="term" value="C:nucleoplasm"/>
    <property type="evidence" value="ECO:0007669"/>
    <property type="project" value="UniProtKB-ARBA"/>
</dbReference>
<proteinExistence type="predicted"/>
<keyword evidence="5" id="KW-0539">Nucleus</keyword>
<dbReference type="OrthoDB" id="20886at2759"/>
<evidence type="ECO:0000313" key="9">
    <source>
        <dbReference type="Proteomes" id="UP000325440"/>
    </source>
</evidence>
<dbReference type="Proteomes" id="UP000325440">
    <property type="component" value="Unassembled WGS sequence"/>
</dbReference>
<evidence type="ECO:0000256" key="2">
    <source>
        <dbReference type="ARBA" id="ARBA00022491"/>
    </source>
</evidence>
<feature type="compositionally biased region" description="Basic residues" evidence="7">
    <location>
        <begin position="1"/>
        <end position="10"/>
    </location>
</feature>
<name>A0A5E4MS19_9HEMI</name>
<dbReference type="EMBL" id="CABPRJ010000964">
    <property type="protein sequence ID" value="VVC33195.1"/>
    <property type="molecule type" value="Genomic_DNA"/>
</dbReference>
<evidence type="ECO:0000256" key="1">
    <source>
        <dbReference type="ARBA" id="ARBA00004123"/>
    </source>
</evidence>
<keyword evidence="6" id="KW-0175">Coiled coil</keyword>
<accession>A0A5E4MS19</accession>
<feature type="coiled-coil region" evidence="6">
    <location>
        <begin position="62"/>
        <end position="146"/>
    </location>
</feature>
<evidence type="ECO:0000256" key="3">
    <source>
        <dbReference type="ARBA" id="ARBA00023015"/>
    </source>
</evidence>
<organism evidence="8 9">
    <name type="scientific">Cinara cedri</name>
    <dbReference type="NCBI Taxonomy" id="506608"/>
    <lineage>
        <taxon>Eukaryota</taxon>
        <taxon>Metazoa</taxon>
        <taxon>Ecdysozoa</taxon>
        <taxon>Arthropoda</taxon>
        <taxon>Hexapoda</taxon>
        <taxon>Insecta</taxon>
        <taxon>Pterygota</taxon>
        <taxon>Neoptera</taxon>
        <taxon>Paraneoptera</taxon>
        <taxon>Hemiptera</taxon>
        <taxon>Sternorrhyncha</taxon>
        <taxon>Aphidomorpha</taxon>
        <taxon>Aphidoidea</taxon>
        <taxon>Aphididae</taxon>
        <taxon>Lachninae</taxon>
        <taxon>Cinara</taxon>
    </lineage>
</organism>
<keyword evidence="4" id="KW-0804">Transcription</keyword>
<protein>
    <submittedName>
        <fullName evidence="8">Sds3-like</fullName>
    </submittedName>
</protein>
<evidence type="ECO:0000256" key="4">
    <source>
        <dbReference type="ARBA" id="ARBA00023163"/>
    </source>
</evidence>
<dbReference type="InterPro" id="IPR013907">
    <property type="entry name" value="Sds3"/>
</dbReference>